<name>A0A0L0T0G1_ALLM3</name>
<dbReference type="Proteomes" id="UP000054350">
    <property type="component" value="Unassembled WGS sequence"/>
</dbReference>
<evidence type="ECO:0000313" key="8">
    <source>
        <dbReference type="EMBL" id="KNE68135.1"/>
    </source>
</evidence>
<dbReference type="EMBL" id="GG745355">
    <property type="protein sequence ID" value="KNE68135.1"/>
    <property type="molecule type" value="Genomic_DNA"/>
</dbReference>
<comment type="similarity">
    <text evidence="2 6">Belongs to the RER1 family.</text>
</comment>
<dbReference type="PIRSF" id="PIRSF016013">
    <property type="entry name" value="AtER_Rer1p"/>
    <property type="match status" value="1"/>
</dbReference>
<evidence type="ECO:0000256" key="1">
    <source>
        <dbReference type="ARBA" id="ARBA00004141"/>
    </source>
</evidence>
<reference evidence="9" key="2">
    <citation type="submission" date="2009-11" db="EMBL/GenBank/DDBJ databases">
        <title>The Genome Sequence of Allomyces macrogynus strain ATCC 38327.</title>
        <authorList>
            <consortium name="The Broad Institute Genome Sequencing Platform"/>
            <person name="Russ C."/>
            <person name="Cuomo C."/>
            <person name="Shea T."/>
            <person name="Young S.K."/>
            <person name="Zeng Q."/>
            <person name="Koehrsen M."/>
            <person name="Haas B."/>
            <person name="Borodovsky M."/>
            <person name="Guigo R."/>
            <person name="Alvarado L."/>
            <person name="Berlin A."/>
            <person name="Borenstein D."/>
            <person name="Chen Z."/>
            <person name="Engels R."/>
            <person name="Freedman E."/>
            <person name="Gellesch M."/>
            <person name="Goldberg J."/>
            <person name="Griggs A."/>
            <person name="Gujja S."/>
            <person name="Heiman D."/>
            <person name="Hepburn T."/>
            <person name="Howarth C."/>
            <person name="Jen D."/>
            <person name="Larson L."/>
            <person name="Lewis B."/>
            <person name="Mehta T."/>
            <person name="Park D."/>
            <person name="Pearson M."/>
            <person name="Roberts A."/>
            <person name="Saif S."/>
            <person name="Shenoy N."/>
            <person name="Sisk P."/>
            <person name="Stolte C."/>
            <person name="Sykes S."/>
            <person name="Walk T."/>
            <person name="White J."/>
            <person name="Yandava C."/>
            <person name="Burger G."/>
            <person name="Gray M.W."/>
            <person name="Holland P.W.H."/>
            <person name="King N."/>
            <person name="Lang F.B.F."/>
            <person name="Roger A.J."/>
            <person name="Ruiz-Trillo I."/>
            <person name="Lander E."/>
            <person name="Nusbaum C."/>
        </authorList>
    </citation>
    <scope>NUCLEOTIDE SEQUENCE [LARGE SCALE GENOMIC DNA]</scope>
    <source>
        <strain evidence="9">ATCC 38327</strain>
    </source>
</reference>
<evidence type="ECO:0000313" key="9">
    <source>
        <dbReference type="Proteomes" id="UP000054350"/>
    </source>
</evidence>
<dbReference type="VEuPathDB" id="FungiDB:AMAG_13304"/>
<keyword evidence="3 7" id="KW-0812">Transmembrane</keyword>
<dbReference type="OrthoDB" id="448250at2759"/>
<keyword evidence="4 7" id="KW-1133">Transmembrane helix</keyword>
<dbReference type="InterPro" id="IPR004932">
    <property type="entry name" value="Rer1"/>
</dbReference>
<sequence length="210" mass="24136">MTGPSSFDLPDTPVSNAQRQLAALQRRAQHLLDLSMPYTLPRWLSVAVLLIGFLARILVVQGWYIVTYALGIYLLQLLLLFLSPKLDPALDVLADDDDDDVPLADLEHSRGGNSPASFLPTRSDEEFRPFIRRLPEFKAWANAMRAILLAWFCSFFSVFDIPVFWPILVIYFFVLFAVTMRRQIRHMIKYRYLPFNIGKRKYAPAPGMAR</sequence>
<dbReference type="GO" id="GO:0006621">
    <property type="term" value="P:protein retention in ER lumen"/>
    <property type="evidence" value="ECO:0007669"/>
    <property type="project" value="TreeGrafter"/>
</dbReference>
<evidence type="ECO:0000256" key="5">
    <source>
        <dbReference type="ARBA" id="ARBA00023136"/>
    </source>
</evidence>
<protein>
    <recommendedName>
        <fullName evidence="6">Protein RER1</fullName>
    </recommendedName>
</protein>
<organism evidence="8 9">
    <name type="scientific">Allomyces macrogynus (strain ATCC 38327)</name>
    <name type="common">Allomyces javanicus var. macrogynus</name>
    <dbReference type="NCBI Taxonomy" id="578462"/>
    <lineage>
        <taxon>Eukaryota</taxon>
        <taxon>Fungi</taxon>
        <taxon>Fungi incertae sedis</taxon>
        <taxon>Blastocladiomycota</taxon>
        <taxon>Blastocladiomycetes</taxon>
        <taxon>Blastocladiales</taxon>
        <taxon>Blastocladiaceae</taxon>
        <taxon>Allomyces</taxon>
    </lineage>
</organism>
<dbReference type="GO" id="GO:0005783">
    <property type="term" value="C:endoplasmic reticulum"/>
    <property type="evidence" value="ECO:0007669"/>
    <property type="project" value="GOC"/>
</dbReference>
<evidence type="ECO:0000256" key="3">
    <source>
        <dbReference type="ARBA" id="ARBA00022692"/>
    </source>
</evidence>
<dbReference type="GO" id="GO:0006890">
    <property type="term" value="P:retrograde vesicle-mediated transport, Golgi to endoplasmic reticulum"/>
    <property type="evidence" value="ECO:0007669"/>
    <property type="project" value="TreeGrafter"/>
</dbReference>
<dbReference type="eggNOG" id="KOG1688">
    <property type="taxonomic scope" value="Eukaryota"/>
</dbReference>
<dbReference type="OMA" id="IDKWIMH"/>
<keyword evidence="9" id="KW-1185">Reference proteome</keyword>
<evidence type="ECO:0000256" key="6">
    <source>
        <dbReference type="PIRNR" id="PIRNR016013"/>
    </source>
</evidence>
<comment type="subcellular location">
    <subcellularLocation>
        <location evidence="1">Membrane</location>
        <topology evidence="1">Multi-pass membrane protein</topology>
    </subcellularLocation>
</comment>
<dbReference type="Pfam" id="PF03248">
    <property type="entry name" value="Rer1"/>
    <property type="match status" value="1"/>
</dbReference>
<dbReference type="AlphaFoldDB" id="A0A0L0T0G1"/>
<evidence type="ECO:0000256" key="4">
    <source>
        <dbReference type="ARBA" id="ARBA00022989"/>
    </source>
</evidence>
<dbReference type="PANTHER" id="PTHR10743:SF0">
    <property type="entry name" value="PROTEIN RER1"/>
    <property type="match status" value="1"/>
</dbReference>
<feature type="transmembrane region" description="Helical" evidence="7">
    <location>
        <begin position="40"/>
        <end position="59"/>
    </location>
</feature>
<proteinExistence type="inferred from homology"/>
<dbReference type="GO" id="GO:0000139">
    <property type="term" value="C:Golgi membrane"/>
    <property type="evidence" value="ECO:0007669"/>
    <property type="project" value="TreeGrafter"/>
</dbReference>
<feature type="transmembrane region" description="Helical" evidence="7">
    <location>
        <begin position="65"/>
        <end position="82"/>
    </location>
</feature>
<evidence type="ECO:0000256" key="7">
    <source>
        <dbReference type="SAM" id="Phobius"/>
    </source>
</evidence>
<feature type="transmembrane region" description="Helical" evidence="7">
    <location>
        <begin position="163"/>
        <end position="180"/>
    </location>
</feature>
<dbReference type="STRING" id="578462.A0A0L0T0G1"/>
<comment type="function">
    <text evidence="6">Involved in the retrieval of endoplasmic reticulum membrane proteins from the early Golgi compartment.</text>
</comment>
<accession>A0A0L0T0G1</accession>
<evidence type="ECO:0000256" key="2">
    <source>
        <dbReference type="ARBA" id="ARBA00006070"/>
    </source>
</evidence>
<gene>
    <name evidence="8" type="ORF">AMAG_13304</name>
</gene>
<keyword evidence="5 6" id="KW-0472">Membrane</keyword>
<dbReference type="PANTHER" id="PTHR10743">
    <property type="entry name" value="PROTEIN RER1"/>
    <property type="match status" value="1"/>
</dbReference>
<reference evidence="8 9" key="1">
    <citation type="submission" date="2009-11" db="EMBL/GenBank/DDBJ databases">
        <title>Annotation of Allomyces macrogynus ATCC 38327.</title>
        <authorList>
            <consortium name="The Broad Institute Genome Sequencing Platform"/>
            <person name="Russ C."/>
            <person name="Cuomo C."/>
            <person name="Burger G."/>
            <person name="Gray M.W."/>
            <person name="Holland P.W.H."/>
            <person name="King N."/>
            <person name="Lang F.B.F."/>
            <person name="Roger A.J."/>
            <person name="Ruiz-Trillo I."/>
            <person name="Young S.K."/>
            <person name="Zeng Q."/>
            <person name="Gargeya S."/>
            <person name="Fitzgerald M."/>
            <person name="Haas B."/>
            <person name="Abouelleil A."/>
            <person name="Alvarado L."/>
            <person name="Arachchi H.M."/>
            <person name="Berlin A."/>
            <person name="Chapman S.B."/>
            <person name="Gearin G."/>
            <person name="Goldberg J."/>
            <person name="Griggs A."/>
            <person name="Gujja S."/>
            <person name="Hansen M."/>
            <person name="Heiman D."/>
            <person name="Howarth C."/>
            <person name="Larimer J."/>
            <person name="Lui A."/>
            <person name="MacDonald P.J.P."/>
            <person name="McCowen C."/>
            <person name="Montmayeur A."/>
            <person name="Murphy C."/>
            <person name="Neiman D."/>
            <person name="Pearson M."/>
            <person name="Priest M."/>
            <person name="Roberts A."/>
            <person name="Saif S."/>
            <person name="Shea T."/>
            <person name="Sisk P."/>
            <person name="Stolte C."/>
            <person name="Sykes S."/>
            <person name="Wortman J."/>
            <person name="Nusbaum C."/>
            <person name="Birren B."/>
        </authorList>
    </citation>
    <scope>NUCLEOTIDE SEQUENCE [LARGE SCALE GENOMIC DNA]</scope>
    <source>
        <strain evidence="8 9">ATCC 38327</strain>
    </source>
</reference>